<evidence type="ECO:0000313" key="9">
    <source>
        <dbReference type="Proteomes" id="UP000092695"/>
    </source>
</evidence>
<dbReference type="CDD" id="cd02110">
    <property type="entry name" value="SO_family_Moco_dimer"/>
    <property type="match status" value="1"/>
</dbReference>
<dbReference type="GO" id="GO:0006790">
    <property type="term" value="P:sulfur compound metabolic process"/>
    <property type="evidence" value="ECO:0007669"/>
    <property type="project" value="TreeGrafter"/>
</dbReference>
<dbReference type="RefSeq" id="WP_068617592.1">
    <property type="nucleotide sequence ID" value="NZ_CP016268.1"/>
</dbReference>
<accession>A0A193LIT7</accession>
<dbReference type="STRING" id="1548547.BA177_15225"/>
<dbReference type="GO" id="GO:0043546">
    <property type="term" value="F:molybdopterin cofactor binding"/>
    <property type="evidence" value="ECO:0007669"/>
    <property type="project" value="TreeGrafter"/>
</dbReference>
<dbReference type="GO" id="GO:0030151">
    <property type="term" value="F:molybdenum ion binding"/>
    <property type="evidence" value="ECO:0007669"/>
    <property type="project" value="InterPro"/>
</dbReference>
<evidence type="ECO:0000256" key="3">
    <source>
        <dbReference type="ARBA" id="ARBA00022723"/>
    </source>
</evidence>
<dbReference type="GO" id="GO:0020037">
    <property type="term" value="F:heme binding"/>
    <property type="evidence" value="ECO:0007669"/>
    <property type="project" value="TreeGrafter"/>
</dbReference>
<organism evidence="8 9">
    <name type="scientific">Woeseia oceani</name>
    <dbReference type="NCBI Taxonomy" id="1548547"/>
    <lineage>
        <taxon>Bacteria</taxon>
        <taxon>Pseudomonadati</taxon>
        <taxon>Pseudomonadota</taxon>
        <taxon>Gammaproteobacteria</taxon>
        <taxon>Woeseiales</taxon>
        <taxon>Woeseiaceae</taxon>
        <taxon>Woeseia</taxon>
    </lineage>
</organism>
<dbReference type="Gene3D" id="2.60.40.650">
    <property type="match status" value="1"/>
</dbReference>
<dbReference type="Gene3D" id="3.90.420.10">
    <property type="entry name" value="Oxidoreductase, molybdopterin-binding domain"/>
    <property type="match status" value="1"/>
</dbReference>
<protein>
    <submittedName>
        <fullName evidence="8">Molybdopterin containing oxidoreductase</fullName>
    </submittedName>
</protein>
<keyword evidence="3" id="KW-0479">Metal-binding</keyword>
<evidence type="ECO:0000313" key="8">
    <source>
        <dbReference type="EMBL" id="ANO52358.1"/>
    </source>
</evidence>
<dbReference type="SUPFAM" id="SSF81296">
    <property type="entry name" value="E set domains"/>
    <property type="match status" value="1"/>
</dbReference>
<dbReference type="PANTHER" id="PTHR19372:SF7">
    <property type="entry name" value="SULFITE OXIDASE, MITOCHONDRIAL"/>
    <property type="match status" value="1"/>
</dbReference>
<dbReference type="EMBL" id="CP016268">
    <property type="protein sequence ID" value="ANO52358.1"/>
    <property type="molecule type" value="Genomic_DNA"/>
</dbReference>
<dbReference type="Pfam" id="PF03404">
    <property type="entry name" value="Mo-co_dimer"/>
    <property type="match status" value="1"/>
</dbReference>
<keyword evidence="2" id="KW-0500">Molybdenum</keyword>
<sequence>MSDKKGIHELYAADAAEADRQLWGRKTDPLSRRGFLRGSGLAAMTAAVGASIPFAEYMPGGLIPAALAQSDEPFAVPGKEGLIVLNDRPINAETPAHLLNDDVTPASRLFVRNNGVPPATADTSADDWVFEIGGESCGRPMRMTVGELKQTFKHHTLQLQIECGGNGRAEFNPPARGNQWSTGAVGCPEWTGVRLKDVLRHAGIKDDAVYVAYEGADSHLSGDPSKRPISRGVPVAKALENESMLVWAMNGEPLPVLHGYPLRMVCGGWPASVSGKWLNKLLIRDRVHDGEKMTGQSYRVPCKPVAPGTEVADEDMCIIESMPVKSLITLPKSGISHGIADALAVRGHAWAGDDAIREVHTSIDFGASWQRARLQKAANRLAWQHFDASIRFPQTGYYEVWARAEDAKGRQQPMVLPGWNPRGYLNNACHRIAVQVTA</sequence>
<dbReference type="InterPro" id="IPR036374">
    <property type="entry name" value="OxRdtase_Mopterin-bd_sf"/>
</dbReference>
<dbReference type="InterPro" id="IPR000572">
    <property type="entry name" value="OxRdtase_Mopterin-bd_dom"/>
</dbReference>
<evidence type="ECO:0000256" key="5">
    <source>
        <dbReference type="ARBA" id="ARBA00023002"/>
    </source>
</evidence>
<name>A0A193LIT7_9GAMM</name>
<evidence type="ECO:0000256" key="2">
    <source>
        <dbReference type="ARBA" id="ARBA00022505"/>
    </source>
</evidence>
<keyword evidence="4" id="KW-0732">Signal</keyword>
<dbReference type="InterPro" id="IPR019546">
    <property type="entry name" value="TAT_signal_bac_arc"/>
</dbReference>
<reference evidence="8 9" key="1">
    <citation type="submission" date="2016-06" db="EMBL/GenBank/DDBJ databases">
        <title>Complete genome sequence of a deep-branching marine Gamma Proteobacterium Woeseia oceani type strain XK5.</title>
        <authorList>
            <person name="Mu D."/>
            <person name="Du Z."/>
        </authorList>
    </citation>
    <scope>NUCLEOTIDE SEQUENCE [LARGE SCALE GENOMIC DNA]</scope>
    <source>
        <strain evidence="8 9">XK5</strain>
    </source>
</reference>
<proteinExistence type="predicted"/>
<evidence type="ECO:0000256" key="1">
    <source>
        <dbReference type="ARBA" id="ARBA00001924"/>
    </source>
</evidence>
<dbReference type="GO" id="GO:0008482">
    <property type="term" value="F:sulfite oxidase activity"/>
    <property type="evidence" value="ECO:0007669"/>
    <property type="project" value="TreeGrafter"/>
</dbReference>
<comment type="cofactor">
    <cofactor evidence="1">
        <name>Mo-molybdopterin</name>
        <dbReference type="ChEBI" id="CHEBI:71302"/>
    </cofactor>
</comment>
<evidence type="ECO:0000259" key="7">
    <source>
        <dbReference type="Pfam" id="PF03404"/>
    </source>
</evidence>
<dbReference type="PANTHER" id="PTHR19372">
    <property type="entry name" value="SULFITE REDUCTASE"/>
    <property type="match status" value="1"/>
</dbReference>
<dbReference type="SUPFAM" id="SSF56524">
    <property type="entry name" value="Oxidoreductase molybdopterin-binding domain"/>
    <property type="match status" value="1"/>
</dbReference>
<dbReference type="OrthoDB" id="9795587at2"/>
<dbReference type="InterPro" id="IPR005066">
    <property type="entry name" value="MoCF_OxRdtse_dimer"/>
</dbReference>
<dbReference type="InterPro" id="IPR014756">
    <property type="entry name" value="Ig_E-set"/>
</dbReference>
<dbReference type="Pfam" id="PF00174">
    <property type="entry name" value="Oxidored_molyb"/>
    <property type="match status" value="1"/>
</dbReference>
<dbReference type="PROSITE" id="PS51318">
    <property type="entry name" value="TAT"/>
    <property type="match status" value="1"/>
</dbReference>
<gene>
    <name evidence="8" type="ORF">BA177_15225</name>
</gene>
<evidence type="ECO:0000259" key="6">
    <source>
        <dbReference type="Pfam" id="PF00174"/>
    </source>
</evidence>
<keyword evidence="5" id="KW-0560">Oxidoreductase</keyword>
<dbReference type="InterPro" id="IPR008335">
    <property type="entry name" value="Mopterin_OxRdtase_euk"/>
</dbReference>
<feature type="domain" description="Oxidoreductase molybdopterin-binding" evidence="6">
    <location>
        <begin position="123"/>
        <end position="290"/>
    </location>
</feature>
<dbReference type="NCBIfam" id="TIGR01409">
    <property type="entry name" value="TAT_signal_seq"/>
    <property type="match status" value="1"/>
</dbReference>
<dbReference type="AlphaFoldDB" id="A0A193LIT7"/>
<evidence type="ECO:0000256" key="4">
    <source>
        <dbReference type="ARBA" id="ARBA00022729"/>
    </source>
</evidence>
<dbReference type="PRINTS" id="PR00407">
    <property type="entry name" value="EUMOPTERIN"/>
</dbReference>
<dbReference type="KEGG" id="woc:BA177_15225"/>
<keyword evidence="9" id="KW-1185">Reference proteome</keyword>
<dbReference type="Proteomes" id="UP000092695">
    <property type="component" value="Chromosome"/>
</dbReference>
<dbReference type="InterPro" id="IPR006311">
    <property type="entry name" value="TAT_signal"/>
</dbReference>
<feature type="domain" description="Moybdenum cofactor oxidoreductase dimerisation" evidence="7">
    <location>
        <begin position="318"/>
        <end position="436"/>
    </location>
</feature>